<name>A0ABW5RIY0_9MICO</name>
<evidence type="ECO:0000313" key="2">
    <source>
        <dbReference type="Proteomes" id="UP001597453"/>
    </source>
</evidence>
<dbReference type="EMBL" id="JBHUNF010000003">
    <property type="protein sequence ID" value="MFD2674809.1"/>
    <property type="molecule type" value="Genomic_DNA"/>
</dbReference>
<proteinExistence type="predicted"/>
<organism evidence="1 2">
    <name type="scientific">Gulosibacter bifidus</name>
    <dbReference type="NCBI Taxonomy" id="272239"/>
    <lineage>
        <taxon>Bacteria</taxon>
        <taxon>Bacillati</taxon>
        <taxon>Actinomycetota</taxon>
        <taxon>Actinomycetes</taxon>
        <taxon>Micrococcales</taxon>
        <taxon>Microbacteriaceae</taxon>
        <taxon>Gulosibacter</taxon>
    </lineage>
</organism>
<gene>
    <name evidence="1" type="ORF">ACFSUQ_05780</name>
</gene>
<dbReference type="Proteomes" id="UP001597453">
    <property type="component" value="Unassembled WGS sequence"/>
</dbReference>
<accession>A0ABW5RIY0</accession>
<sequence length="110" mass="12486">MPTRSDIEQIEELLDQVMAGGIGLHQVAPCLRAWYFAGYNEALAKLAPQLHAAEYDRDRYYEQLHNPGKQFSEMVQRRIDQAAIQHQDEPSPIKFYSAVIDAATSPRRAA</sequence>
<keyword evidence="2" id="KW-1185">Reference proteome</keyword>
<comment type="caution">
    <text evidence="1">The sequence shown here is derived from an EMBL/GenBank/DDBJ whole genome shotgun (WGS) entry which is preliminary data.</text>
</comment>
<dbReference type="RefSeq" id="WP_066056132.1">
    <property type="nucleotide sequence ID" value="NZ_JBHUNF010000003.1"/>
</dbReference>
<evidence type="ECO:0000313" key="1">
    <source>
        <dbReference type="EMBL" id="MFD2674809.1"/>
    </source>
</evidence>
<protein>
    <submittedName>
        <fullName evidence="1">Uncharacterized protein</fullName>
    </submittedName>
</protein>
<reference evidence="2" key="1">
    <citation type="journal article" date="2019" name="Int. J. Syst. Evol. Microbiol.">
        <title>The Global Catalogue of Microorganisms (GCM) 10K type strain sequencing project: providing services to taxonomists for standard genome sequencing and annotation.</title>
        <authorList>
            <consortium name="The Broad Institute Genomics Platform"/>
            <consortium name="The Broad Institute Genome Sequencing Center for Infectious Disease"/>
            <person name="Wu L."/>
            <person name="Ma J."/>
        </authorList>
    </citation>
    <scope>NUCLEOTIDE SEQUENCE [LARGE SCALE GENOMIC DNA]</scope>
    <source>
        <strain evidence="2">TISTR 1511</strain>
    </source>
</reference>